<gene>
    <name evidence="2" type="ordered locus">COPRO5265_1284</name>
</gene>
<evidence type="ECO:0000313" key="2">
    <source>
        <dbReference type="EMBL" id="ACI17649.1"/>
    </source>
</evidence>
<dbReference type="GO" id="GO:0016779">
    <property type="term" value="F:nucleotidyltransferase activity"/>
    <property type="evidence" value="ECO:0007669"/>
    <property type="project" value="UniProtKB-ARBA"/>
</dbReference>
<dbReference type="InterPro" id="IPR029044">
    <property type="entry name" value="Nucleotide-diphossugar_trans"/>
</dbReference>
<dbReference type="KEGG" id="cpo:COPRO5265_1284"/>
<dbReference type="RefSeq" id="WP_012544301.1">
    <property type="nucleotide sequence ID" value="NC_011295.1"/>
</dbReference>
<reference evidence="3" key="1">
    <citation type="submission" date="2008-08" db="EMBL/GenBank/DDBJ databases">
        <title>The complete genome sequence of Coprothermobacter proteolyticus strain ATCC 5245 / DSM 5265 / BT.</title>
        <authorList>
            <person name="Dodson R.J."/>
            <person name="Durkin A.S."/>
            <person name="Wu M."/>
            <person name="Eisen J."/>
            <person name="Sutton G."/>
        </authorList>
    </citation>
    <scope>NUCLEOTIDE SEQUENCE [LARGE SCALE GENOMIC DNA]</scope>
    <source>
        <strain evidence="3">ATCC 35245 / DSM 5265 / OCM 4 / BT</strain>
    </source>
</reference>
<dbReference type="eggNOG" id="COG1212">
    <property type="taxonomic scope" value="Bacteria"/>
</dbReference>
<dbReference type="EMBL" id="CP001145">
    <property type="protein sequence ID" value="ACI17649.1"/>
    <property type="molecule type" value="Genomic_DNA"/>
</dbReference>
<feature type="domain" description="MobA-like NTP transferase" evidence="1">
    <location>
        <begin position="22"/>
        <end position="125"/>
    </location>
</feature>
<accession>B5Y9Y8</accession>
<dbReference type="Gene3D" id="3.90.550.10">
    <property type="entry name" value="Spore Coat Polysaccharide Biosynthesis Protein SpsA, Chain A"/>
    <property type="match status" value="1"/>
</dbReference>
<evidence type="ECO:0000259" key="1">
    <source>
        <dbReference type="Pfam" id="PF12804"/>
    </source>
</evidence>
<dbReference type="SUPFAM" id="SSF53448">
    <property type="entry name" value="Nucleotide-diphospho-sugar transferases"/>
    <property type="match status" value="1"/>
</dbReference>
<evidence type="ECO:0000313" key="3">
    <source>
        <dbReference type="Proteomes" id="UP000001732"/>
    </source>
</evidence>
<protein>
    <recommendedName>
        <fullName evidence="1">MobA-like NTP transferase domain-containing protein</fullName>
    </recommendedName>
</protein>
<dbReference type="STRING" id="309798.COPRO5265_1284"/>
<dbReference type="AlphaFoldDB" id="B5Y9Y8"/>
<dbReference type="Proteomes" id="UP000001732">
    <property type="component" value="Chromosome"/>
</dbReference>
<dbReference type="InterPro" id="IPR025877">
    <property type="entry name" value="MobA-like_NTP_Trfase"/>
</dbReference>
<dbReference type="OrthoDB" id="159246at2"/>
<keyword evidence="3" id="KW-1185">Reference proteome</keyword>
<sequence length="250" mass="28206">MMDIGILVLAGSSKEDWVEKYGVQTKLELPVENETPLIVHTWNGVKETNLPCVIATDSWLAEKYHLEPHVDATSNIAETLTNAAQELDTEFLLVLSADMPFVTAESIKQLIKEAEEGGERDIYVLIVPKESIEQAFPGAPRTYVKLKEGYFKLANGVLIRKDFFMSEVKRADDLLGNRKSPLKVATILGLGTIFKAVTGTLDVPYIWKMIESRFHVKAYPVFTSRPEFGFDIDKEEHYLKTLELIEKEAN</sequence>
<proteinExistence type="predicted"/>
<dbReference type="HOGENOM" id="CLU_071013_1_0_9"/>
<dbReference type="Pfam" id="PF12804">
    <property type="entry name" value="NTP_transf_3"/>
    <property type="match status" value="1"/>
</dbReference>
<name>B5Y9Y8_COPPD</name>
<organism evidence="2 3">
    <name type="scientific">Coprothermobacter proteolyticus (strain ATCC 35245 / DSM 5265 / OCM 4 / BT)</name>
    <dbReference type="NCBI Taxonomy" id="309798"/>
    <lineage>
        <taxon>Bacteria</taxon>
        <taxon>Pseudomonadati</taxon>
        <taxon>Coprothermobacterota</taxon>
        <taxon>Coprothermobacteria</taxon>
        <taxon>Coprothermobacterales</taxon>
        <taxon>Coprothermobacteraceae</taxon>
        <taxon>Coprothermobacter</taxon>
    </lineage>
</organism>
<reference evidence="2 3" key="2">
    <citation type="journal article" date="2014" name="Genome Announc.">
        <title>Complete Genome Sequence of Coprothermobacter proteolyticus DSM 5265.</title>
        <authorList>
            <person name="Alexiev A."/>
            <person name="Coil D.A."/>
            <person name="Badger J.H."/>
            <person name="Enticknap J."/>
            <person name="Ward N."/>
            <person name="Robb F.T."/>
            <person name="Eisen J.A."/>
        </authorList>
    </citation>
    <scope>NUCLEOTIDE SEQUENCE [LARGE SCALE GENOMIC DNA]</scope>
    <source>
        <strain evidence="3">ATCC 35245 / DSM 5265 / OCM 4 / BT</strain>
    </source>
</reference>